<evidence type="ECO:0000256" key="2">
    <source>
        <dbReference type="ARBA" id="ARBA00022734"/>
    </source>
</evidence>
<keyword evidence="3" id="KW-0472">Membrane</keyword>
<dbReference type="GO" id="GO:0030246">
    <property type="term" value="F:carbohydrate binding"/>
    <property type="evidence" value="ECO:0007669"/>
    <property type="project" value="UniProtKB-KW"/>
</dbReference>
<feature type="transmembrane region" description="Helical" evidence="3">
    <location>
        <begin position="272"/>
        <end position="297"/>
    </location>
</feature>
<dbReference type="Pfam" id="PF00139">
    <property type="entry name" value="Lectin_legB"/>
    <property type="match status" value="1"/>
</dbReference>
<evidence type="ECO:0000259" key="5">
    <source>
        <dbReference type="Pfam" id="PF00139"/>
    </source>
</evidence>
<gene>
    <name evidence="6" type="ORF">FH972_011081</name>
</gene>
<dbReference type="FunFam" id="2.60.120.200:FF:000103">
    <property type="entry name" value="L-type lectin-domain containing receptor kinase IX.1"/>
    <property type="match status" value="1"/>
</dbReference>
<dbReference type="PANTHER" id="PTHR32401:SF47">
    <property type="entry name" value="LEGUME LECTIN DOMAIN-CONTAINING PROTEIN"/>
    <property type="match status" value="1"/>
</dbReference>
<name>A0A660KS07_9ROSI</name>
<reference evidence="6 7" key="1">
    <citation type="submission" date="2019-06" db="EMBL/GenBank/DDBJ databases">
        <title>A chromosomal-level reference genome of Carpinus fangiana (Coryloideae, Betulaceae).</title>
        <authorList>
            <person name="Yang X."/>
            <person name="Wang Z."/>
            <person name="Zhang L."/>
            <person name="Hao G."/>
            <person name="Liu J."/>
            <person name="Yang Y."/>
        </authorList>
    </citation>
    <scope>NUCLEOTIDE SEQUENCE [LARGE SCALE GENOMIC DNA]</scope>
    <source>
        <strain evidence="6">Cfa_2016G</strain>
        <tissue evidence="6">Leaf</tissue>
    </source>
</reference>
<feature type="domain" description="Legume lectin" evidence="5">
    <location>
        <begin position="22"/>
        <end position="267"/>
    </location>
</feature>
<accession>A0A660KS07</accession>
<dbReference type="Gene3D" id="1.10.510.10">
    <property type="entry name" value="Transferase(Phosphotransferase) domain 1"/>
    <property type="match status" value="1"/>
</dbReference>
<evidence type="ECO:0000256" key="1">
    <source>
        <dbReference type="ARBA" id="ARBA00007606"/>
    </source>
</evidence>
<dbReference type="CDD" id="cd06899">
    <property type="entry name" value="lectin_legume_LecRK_Arcelin_ConA"/>
    <property type="match status" value="1"/>
</dbReference>
<keyword evidence="4" id="KW-0732">Signal</keyword>
<dbReference type="Proteomes" id="UP000327013">
    <property type="component" value="Chromosome 4"/>
</dbReference>
<keyword evidence="3" id="KW-1133">Transmembrane helix</keyword>
<dbReference type="EMBL" id="CM017324">
    <property type="protein sequence ID" value="KAE8038584.1"/>
    <property type="molecule type" value="Genomic_DNA"/>
</dbReference>
<comment type="similarity">
    <text evidence="1">Belongs to the leguminous lectin family.</text>
</comment>
<dbReference type="InterPro" id="IPR050258">
    <property type="entry name" value="Leguminous_Lectin"/>
</dbReference>
<evidence type="ECO:0000256" key="4">
    <source>
        <dbReference type="SAM" id="SignalP"/>
    </source>
</evidence>
<evidence type="ECO:0000256" key="3">
    <source>
        <dbReference type="SAM" id="Phobius"/>
    </source>
</evidence>
<dbReference type="PANTHER" id="PTHR32401">
    <property type="entry name" value="CONCANAVALIN A-LIKE LECTIN FAMILY PROTEIN"/>
    <property type="match status" value="1"/>
</dbReference>
<proteinExistence type="inferred from homology"/>
<dbReference type="InterPro" id="IPR013320">
    <property type="entry name" value="ConA-like_dom_sf"/>
</dbReference>
<protein>
    <recommendedName>
        <fullName evidence="5">Legume lectin domain-containing protein</fullName>
    </recommendedName>
</protein>
<dbReference type="OrthoDB" id="4062651at2759"/>
<evidence type="ECO:0000313" key="7">
    <source>
        <dbReference type="Proteomes" id="UP000327013"/>
    </source>
</evidence>
<dbReference type="AlphaFoldDB" id="A0A660KS07"/>
<feature type="chain" id="PRO_5024950407" description="Legume lectin domain-containing protein" evidence="4">
    <location>
        <begin position="23"/>
        <end position="424"/>
    </location>
</feature>
<dbReference type="Gene3D" id="2.60.120.200">
    <property type="match status" value="1"/>
</dbReference>
<dbReference type="InterPro" id="IPR000985">
    <property type="entry name" value="Lectin_LegA_CS"/>
</dbReference>
<keyword evidence="3" id="KW-0812">Transmembrane</keyword>
<dbReference type="SUPFAM" id="SSF49899">
    <property type="entry name" value="Concanavalin A-like lectins/glucanases"/>
    <property type="match status" value="1"/>
</dbReference>
<organism evidence="6 7">
    <name type="scientific">Carpinus fangiana</name>
    <dbReference type="NCBI Taxonomy" id="176857"/>
    <lineage>
        <taxon>Eukaryota</taxon>
        <taxon>Viridiplantae</taxon>
        <taxon>Streptophyta</taxon>
        <taxon>Embryophyta</taxon>
        <taxon>Tracheophyta</taxon>
        <taxon>Spermatophyta</taxon>
        <taxon>Magnoliopsida</taxon>
        <taxon>eudicotyledons</taxon>
        <taxon>Gunneridae</taxon>
        <taxon>Pentapetalae</taxon>
        <taxon>rosids</taxon>
        <taxon>fabids</taxon>
        <taxon>Fagales</taxon>
        <taxon>Betulaceae</taxon>
        <taxon>Carpinus</taxon>
    </lineage>
</organism>
<evidence type="ECO:0000313" key="6">
    <source>
        <dbReference type="EMBL" id="KAE8038584.1"/>
    </source>
</evidence>
<sequence length="424" mass="47166">MATIFYKLPFFLLLFLLPSANSVSFQISHFESNASNILYYGDAIPSVGAIEMINKVNYVCRVGWATYANRVQLWDSITKKLTNFATHYSSFLYTQGSPAPKYGHGLAFFLAPVGFEIPPDSAGGFLGLFNTTTSDSRKNQIVLVEFDSYVNVEWDPSVEHVGINKNSIASAVYTPWNASFHSGDTVDVWITYSASTKNLSVSWEYQTTSNAPENTSLFYEIDLREILPEWVTVGFSAATSQYGERVTIKSWEFSSSLDIKETNGKNAKKKKLLVGLTVSGGVLIAGAIIAFVIMWTWKGKEKKEEEETAETVNLALMNDDLGRGAGPRSFEVVALEIATGRRSGYPMEENFDVGLLQWVWNLYGRGDLLLAVDGKMENDLDEKQVECLIIVGLWCVQPDRNLRPSIRQAIRVLNFGATTPNLPT</sequence>
<keyword evidence="7" id="KW-1185">Reference proteome</keyword>
<feature type="signal peptide" evidence="4">
    <location>
        <begin position="1"/>
        <end position="22"/>
    </location>
</feature>
<keyword evidence="2" id="KW-0430">Lectin</keyword>
<dbReference type="InterPro" id="IPR001220">
    <property type="entry name" value="Legume_lectin_dom"/>
</dbReference>
<dbReference type="PROSITE" id="PS00308">
    <property type="entry name" value="LECTIN_LEGUME_ALPHA"/>
    <property type="match status" value="1"/>
</dbReference>